<dbReference type="EMBL" id="LAZR01019462">
    <property type="protein sequence ID" value="KKL92440.1"/>
    <property type="molecule type" value="Genomic_DNA"/>
</dbReference>
<protein>
    <recommendedName>
        <fullName evidence="3">DUF4355 domain-containing protein</fullName>
    </recommendedName>
</protein>
<feature type="non-terminal residue" evidence="2">
    <location>
        <position position="1"/>
    </location>
</feature>
<reference evidence="2" key="1">
    <citation type="journal article" date="2015" name="Nature">
        <title>Complex archaea that bridge the gap between prokaryotes and eukaryotes.</title>
        <authorList>
            <person name="Spang A."/>
            <person name="Saw J.H."/>
            <person name="Jorgensen S.L."/>
            <person name="Zaremba-Niedzwiedzka K."/>
            <person name="Martijn J."/>
            <person name="Lind A.E."/>
            <person name="van Eijk R."/>
            <person name="Schleper C."/>
            <person name="Guy L."/>
            <person name="Ettema T.J."/>
        </authorList>
    </citation>
    <scope>NUCLEOTIDE SEQUENCE</scope>
</reference>
<evidence type="ECO:0000313" key="2">
    <source>
        <dbReference type="EMBL" id="KKL92440.1"/>
    </source>
</evidence>
<evidence type="ECO:0000256" key="1">
    <source>
        <dbReference type="SAM" id="MobiDB-lite"/>
    </source>
</evidence>
<sequence length="152" mass="17095">SEVVAQKNAAIEGEKKARDELAKMAADSDKIRKAKLEKQGEFKTLLEESNTKIESLTTRAETAEGKWDKYETGRRTTLTEGLSEEDKALAMKMNDLTDMEAFVVRIAGKDISTSTDTRRGANKLPDGKLKPLTEMTDQEKRDTHDVRKAQYQ</sequence>
<accession>A0A0F9IF69</accession>
<organism evidence="2">
    <name type="scientific">marine sediment metagenome</name>
    <dbReference type="NCBI Taxonomy" id="412755"/>
    <lineage>
        <taxon>unclassified sequences</taxon>
        <taxon>metagenomes</taxon>
        <taxon>ecological metagenomes</taxon>
    </lineage>
</organism>
<name>A0A0F9IF69_9ZZZZ</name>
<evidence type="ECO:0008006" key="3">
    <source>
        <dbReference type="Google" id="ProtNLM"/>
    </source>
</evidence>
<dbReference type="AlphaFoldDB" id="A0A0F9IF69"/>
<comment type="caution">
    <text evidence="2">The sequence shown here is derived from an EMBL/GenBank/DDBJ whole genome shotgun (WGS) entry which is preliminary data.</text>
</comment>
<feature type="region of interest" description="Disordered" evidence="1">
    <location>
        <begin position="113"/>
        <end position="152"/>
    </location>
</feature>
<proteinExistence type="predicted"/>
<gene>
    <name evidence="2" type="ORF">LCGC14_1884710</name>
</gene>
<feature type="compositionally biased region" description="Basic and acidic residues" evidence="1">
    <location>
        <begin position="125"/>
        <end position="152"/>
    </location>
</feature>